<dbReference type="Gene3D" id="3.40.50.150">
    <property type="entry name" value="Vaccinia Virus protein VP39"/>
    <property type="match status" value="1"/>
</dbReference>
<dbReference type="InterPro" id="IPR015424">
    <property type="entry name" value="PyrdxlP-dep_Trfase"/>
</dbReference>
<comment type="cofactor">
    <cofactor evidence="1">
        <name>pyridoxal 5'-phosphate</name>
        <dbReference type="ChEBI" id="CHEBI:597326"/>
    </cofactor>
</comment>
<accession>A0A1P9WW18</accession>
<dbReference type="GO" id="GO:0030170">
    <property type="term" value="F:pyridoxal phosphate binding"/>
    <property type="evidence" value="ECO:0007669"/>
    <property type="project" value="InterPro"/>
</dbReference>
<dbReference type="InterPro" id="IPR049704">
    <property type="entry name" value="Aminotrans_3_PPA_site"/>
</dbReference>
<dbReference type="CDD" id="cd02440">
    <property type="entry name" value="AdoMet_MTases"/>
    <property type="match status" value="1"/>
</dbReference>
<evidence type="ECO:0000313" key="5">
    <source>
        <dbReference type="EMBL" id="AQG79574.1"/>
    </source>
</evidence>
<dbReference type="Gene3D" id="2.20.130.10">
    <property type="entry name" value="CAC2371-like domains"/>
    <property type="match status" value="1"/>
</dbReference>
<evidence type="ECO:0000256" key="3">
    <source>
        <dbReference type="ARBA" id="ARBA00022898"/>
    </source>
</evidence>
<dbReference type="SUPFAM" id="SSF53383">
    <property type="entry name" value="PLP-dependent transferases"/>
    <property type="match status" value="1"/>
</dbReference>
<dbReference type="AlphaFoldDB" id="A0A1P9WW18"/>
<dbReference type="PROSITE" id="PS00600">
    <property type="entry name" value="AA_TRANSFER_CLASS_3"/>
    <property type="match status" value="1"/>
</dbReference>
<dbReference type="Proteomes" id="UP000187941">
    <property type="component" value="Chromosome"/>
</dbReference>
<dbReference type="InterPro" id="IPR015422">
    <property type="entry name" value="PyrdxlP-dep_Trfase_small"/>
</dbReference>
<sequence length="707" mass="77908">MPNYWGPFAQLKEQTNAILEVANYNGLMAELNDALFIDRSDIAYYVDLAKEAGGPILELGCGSGRVTLPLLSGGYHVTGVDNSQDMLDILSKRMQHRSREEQSRLTMCREDARNFQLGNAFSLVIFPYCSLLLFTDPADRKSILKSVRRHLTSSGLFAFDAPVQESLNQERIFELDLPIESGKTVVTLGIKTYHEQKVMLENSLFQVAKSTNKRYTILEYKKLALFAEGELEQELQEAGFYVYKRIPTLSDNGKTLRYLYVCGKSDTDTYPLWHPYMPHNQLPNHVLTLVSGQGCRVTDQHGKTYIDASGGLWSVQCGLGNTYIIDAITKQLSTLSYGTLFAGRGNEPALALARKLVELAPYPLEWVYLTGSGSESVELSIKLARQFWHFAGLANKNRIVYLDQSYHGTFFGSMGVSGLYPAKETVGPGLPGLDCINAPNPDNCPPNQDYETYALTCAEQLETVARLKSDQIAAFIIEPVLGSAGVVIPPQAYFDRIAEICQRHNILLIVDEIATGFGRTGAWFCSTHFGIKPDIMLLSKGITSGYLPLGATLFSAEIGNRLLAHGAGIMHGSSHNGNPACCVAALATIDVLTNQQLIKRAREAGHYVRELLEQMKNEQPNVSGIRSLGLMAGVALCQNDHKPATKEQVAVIYELLKRKGVLAYPAVSSVVFFPALTITDDELQTVVQKLGEVLSSVQLVNNGTRMR</sequence>
<evidence type="ECO:0000256" key="1">
    <source>
        <dbReference type="ARBA" id="ARBA00001933"/>
    </source>
</evidence>
<dbReference type="GO" id="GO:0008483">
    <property type="term" value="F:transaminase activity"/>
    <property type="evidence" value="ECO:0007669"/>
    <property type="project" value="InterPro"/>
</dbReference>
<dbReference type="CDD" id="cd00610">
    <property type="entry name" value="OAT_like"/>
    <property type="match status" value="1"/>
</dbReference>
<keyword evidence="3" id="KW-0663">Pyridoxal phosphate</keyword>
<dbReference type="InterPro" id="IPR005814">
    <property type="entry name" value="Aminotrans_3"/>
</dbReference>
<proteinExistence type="inferred from homology"/>
<dbReference type="PANTHER" id="PTHR43094:SF1">
    <property type="entry name" value="AMINOTRANSFERASE CLASS-III"/>
    <property type="match status" value="1"/>
</dbReference>
<dbReference type="KEGG" id="smon:AWR27_09700"/>
<evidence type="ECO:0000256" key="2">
    <source>
        <dbReference type="ARBA" id="ARBA00008954"/>
    </source>
</evidence>
<dbReference type="PANTHER" id="PTHR43094">
    <property type="entry name" value="AMINOTRANSFERASE"/>
    <property type="match status" value="1"/>
</dbReference>
<dbReference type="RefSeq" id="WP_077131008.1">
    <property type="nucleotide sequence ID" value="NZ_CP014263.1"/>
</dbReference>
<feature type="domain" description="Methyltransferase" evidence="4">
    <location>
        <begin position="56"/>
        <end position="155"/>
    </location>
</feature>
<name>A0A1P9WW18_9BACT</name>
<dbReference type="InterPro" id="IPR029063">
    <property type="entry name" value="SAM-dependent_MTases_sf"/>
</dbReference>
<organism evidence="5 6">
    <name type="scientific">Spirosoma montaniterrae</name>
    <dbReference type="NCBI Taxonomy" id="1178516"/>
    <lineage>
        <taxon>Bacteria</taxon>
        <taxon>Pseudomonadati</taxon>
        <taxon>Bacteroidota</taxon>
        <taxon>Cytophagia</taxon>
        <taxon>Cytophagales</taxon>
        <taxon>Cytophagaceae</taxon>
        <taxon>Spirosoma</taxon>
    </lineage>
</organism>
<dbReference type="InterPro" id="IPR041698">
    <property type="entry name" value="Methyltransf_25"/>
</dbReference>
<dbReference type="Gene3D" id="3.90.1150.10">
    <property type="entry name" value="Aspartate Aminotransferase, domain 1"/>
    <property type="match status" value="1"/>
</dbReference>
<dbReference type="Pfam" id="PF13649">
    <property type="entry name" value="Methyltransf_25"/>
    <property type="match status" value="1"/>
</dbReference>
<dbReference type="SUPFAM" id="SSF53335">
    <property type="entry name" value="S-adenosyl-L-methionine-dependent methyltransferases"/>
    <property type="match status" value="1"/>
</dbReference>
<dbReference type="EMBL" id="CP014263">
    <property type="protein sequence ID" value="AQG79574.1"/>
    <property type="molecule type" value="Genomic_DNA"/>
</dbReference>
<comment type="similarity">
    <text evidence="2">Belongs to the class-III pyridoxal-phosphate-dependent aminotransferase family.</text>
</comment>
<gene>
    <name evidence="5" type="ORF">AWR27_09700</name>
</gene>
<keyword evidence="6" id="KW-1185">Reference proteome</keyword>
<dbReference type="Gene3D" id="3.40.640.10">
    <property type="entry name" value="Type I PLP-dependent aspartate aminotransferase-like (Major domain)"/>
    <property type="match status" value="1"/>
</dbReference>
<dbReference type="STRING" id="1178516.AWR27_09700"/>
<reference evidence="5 6" key="1">
    <citation type="submission" date="2016-01" db="EMBL/GenBank/DDBJ databases">
        <authorList>
            <person name="Oliw E.H."/>
        </authorList>
    </citation>
    <scope>NUCLEOTIDE SEQUENCE [LARGE SCALE GENOMIC DNA]</scope>
    <source>
        <strain evidence="5 6">DY10</strain>
    </source>
</reference>
<evidence type="ECO:0000259" key="4">
    <source>
        <dbReference type="Pfam" id="PF13649"/>
    </source>
</evidence>
<dbReference type="InterPro" id="IPR015421">
    <property type="entry name" value="PyrdxlP-dep_Trfase_major"/>
</dbReference>
<evidence type="ECO:0000313" key="6">
    <source>
        <dbReference type="Proteomes" id="UP000187941"/>
    </source>
</evidence>
<protein>
    <recommendedName>
        <fullName evidence="4">Methyltransferase domain-containing protein</fullName>
    </recommendedName>
</protein>
<dbReference type="Pfam" id="PF00202">
    <property type="entry name" value="Aminotran_3"/>
    <property type="match status" value="1"/>
</dbReference>